<reference evidence="1 2" key="1">
    <citation type="submission" date="2016-10" db="EMBL/GenBank/DDBJ databases">
        <authorList>
            <person name="de Groot N.N."/>
        </authorList>
    </citation>
    <scope>NUCLEOTIDE SEQUENCE [LARGE SCALE GENOMIC DNA]</scope>
    <source>
        <strain evidence="1 2">CGMCC 4.5739</strain>
    </source>
</reference>
<name>A0A1I1EG22_9ACTN</name>
<accession>A0A1I1EG22</accession>
<dbReference type="Gene3D" id="3.40.50.1820">
    <property type="entry name" value="alpha/beta hydrolase"/>
    <property type="match status" value="1"/>
</dbReference>
<dbReference type="Proteomes" id="UP000199207">
    <property type="component" value="Unassembled WGS sequence"/>
</dbReference>
<dbReference type="SUPFAM" id="SSF53474">
    <property type="entry name" value="alpha/beta-Hydrolases"/>
    <property type="match status" value="1"/>
</dbReference>
<dbReference type="OrthoDB" id="3601922at2"/>
<evidence type="ECO:0008006" key="3">
    <source>
        <dbReference type="Google" id="ProtNLM"/>
    </source>
</evidence>
<dbReference type="RefSeq" id="WP_093836668.1">
    <property type="nucleotide sequence ID" value="NZ_FOLM01000001.1"/>
</dbReference>
<dbReference type="EMBL" id="FOLM01000001">
    <property type="protein sequence ID" value="SFB83920.1"/>
    <property type="molecule type" value="Genomic_DNA"/>
</dbReference>
<evidence type="ECO:0000313" key="1">
    <source>
        <dbReference type="EMBL" id="SFB83920.1"/>
    </source>
</evidence>
<keyword evidence="2" id="KW-1185">Reference proteome</keyword>
<dbReference type="InterPro" id="IPR029058">
    <property type="entry name" value="AB_hydrolase_fold"/>
</dbReference>
<proteinExistence type="predicted"/>
<sequence length="103" mass="10847">MIDPALGRPAGPVLVAIGEHDTFTPPRMGRELAATCRESWFAEVLRADHMVHLERTAEVADLAGRFFAGLPITGLPYLRRAECLSPAAAAAGAAQPLSGSGRP</sequence>
<dbReference type="AlphaFoldDB" id="A0A1I1EG22"/>
<organism evidence="1 2">
    <name type="scientific">Streptomyces aidingensis</name>
    <dbReference type="NCBI Taxonomy" id="910347"/>
    <lineage>
        <taxon>Bacteria</taxon>
        <taxon>Bacillati</taxon>
        <taxon>Actinomycetota</taxon>
        <taxon>Actinomycetes</taxon>
        <taxon>Kitasatosporales</taxon>
        <taxon>Streptomycetaceae</taxon>
        <taxon>Streptomyces</taxon>
    </lineage>
</organism>
<gene>
    <name evidence="1" type="ORF">SAMN05421773_101210</name>
</gene>
<protein>
    <recommendedName>
        <fullName evidence="3">TAP-like protein</fullName>
    </recommendedName>
</protein>
<dbReference type="STRING" id="910347.SAMN05421773_101210"/>
<evidence type="ECO:0000313" key="2">
    <source>
        <dbReference type="Proteomes" id="UP000199207"/>
    </source>
</evidence>